<accession>A7TUQ1</accession>
<sequence length="89" mass="9821">MYSALVPIYSSTSGKLFLVACLIWSLVAARPSLMPINSDKCSTYERSLTQSHGALMGPSLQQRFDLIIYPAPDAPGSRSYLLCFFRSRG</sequence>
<dbReference type="EMBL" id="EF210454">
    <property type="protein sequence ID" value="ABP49080.1"/>
    <property type="molecule type" value="Genomic_DNA"/>
</dbReference>
<reference evidence="1" key="1">
    <citation type="journal article" date="2007" name="Mol. Microbiol.">
        <title>Analysis of a genomic island housing genes for DNA S-modification system in Streptomyces lividans 66 and its counterparts in other distantly related bacteria.</title>
        <authorList>
            <person name="He X."/>
            <person name="Ou H.Y."/>
            <person name="Yu Q."/>
            <person name="Zhou X."/>
            <person name="Wu J."/>
            <person name="Liang J."/>
            <person name="Zhang W."/>
            <person name="Rajakumar K."/>
            <person name="Deng Z."/>
        </authorList>
    </citation>
    <scope>NUCLEOTIDE SEQUENCE</scope>
    <source>
        <strain evidence="1">66</strain>
    </source>
</reference>
<proteinExistence type="predicted"/>
<name>A7TUQ1_STRLI</name>
<organism evidence="1">
    <name type="scientific">Streptomyces lividans</name>
    <dbReference type="NCBI Taxonomy" id="1916"/>
    <lineage>
        <taxon>Bacteria</taxon>
        <taxon>Bacillati</taxon>
        <taxon>Actinomycetota</taxon>
        <taxon>Actinomycetes</taxon>
        <taxon>Kitasatosporales</taxon>
        <taxon>Streptomycetaceae</taxon>
        <taxon>Streptomyces</taxon>
    </lineage>
</organism>
<dbReference type="AlphaFoldDB" id="A7TUQ1"/>
<evidence type="ECO:0000313" key="1">
    <source>
        <dbReference type="EMBL" id="ABP49080.1"/>
    </source>
</evidence>
<gene>
    <name evidence="1" type="ORF">SLG04</name>
</gene>
<protein>
    <submittedName>
        <fullName evidence="1">Uncharacterized protein</fullName>
    </submittedName>
</protein>